<comment type="caution">
    <text evidence="1">The sequence shown here is derived from an EMBL/GenBank/DDBJ whole genome shotgun (WGS) entry which is preliminary data.</text>
</comment>
<sequence length="152" mass="16060">MANIIMSYKNAHVRGVPAFEVMDLYTDSNLLAGAEPAVQGPRRILLGDSLTLAPFSVVGLSSGKLVMATYNATLSSAIKPIGVLLHGATSGSSNTTVFGEVLLTGNFNAGVNDTGDDSPLVWHASFDTLAKKTTWEGVVGNPLLVFRQRRIV</sequence>
<evidence type="ECO:0000313" key="1">
    <source>
        <dbReference type="EMBL" id="MBB5985926.1"/>
    </source>
</evidence>
<dbReference type="EMBL" id="JACHKA010000001">
    <property type="protein sequence ID" value="MBB5985926.1"/>
    <property type="molecule type" value="Genomic_DNA"/>
</dbReference>
<name>A0ABR6NFS7_9SPHN</name>
<gene>
    <name evidence="1" type="ORF">HNP60_001900</name>
</gene>
<proteinExistence type="predicted"/>
<accession>A0ABR6NFS7</accession>
<reference evidence="1 2" key="1">
    <citation type="submission" date="2020-08" db="EMBL/GenBank/DDBJ databases">
        <title>Exploring microbial biodiversity for novel pathways involved in the catabolism of aromatic compounds derived from lignin.</title>
        <authorList>
            <person name="Elkins J."/>
        </authorList>
    </citation>
    <scope>NUCLEOTIDE SEQUENCE [LARGE SCALE GENOMIC DNA]</scope>
    <source>
        <strain evidence="1 2">B1D3A</strain>
    </source>
</reference>
<protein>
    <submittedName>
        <fullName evidence="1">Uncharacterized protein</fullName>
    </submittedName>
</protein>
<evidence type="ECO:0000313" key="2">
    <source>
        <dbReference type="Proteomes" id="UP001138540"/>
    </source>
</evidence>
<keyword evidence="2" id="KW-1185">Reference proteome</keyword>
<dbReference type="RefSeq" id="WP_184152853.1">
    <property type="nucleotide sequence ID" value="NZ_JACHKA010000001.1"/>
</dbReference>
<dbReference type="Proteomes" id="UP001138540">
    <property type="component" value="Unassembled WGS sequence"/>
</dbReference>
<organism evidence="1 2">
    <name type="scientific">Sphingobium lignivorans</name>
    <dbReference type="NCBI Taxonomy" id="2735886"/>
    <lineage>
        <taxon>Bacteria</taxon>
        <taxon>Pseudomonadati</taxon>
        <taxon>Pseudomonadota</taxon>
        <taxon>Alphaproteobacteria</taxon>
        <taxon>Sphingomonadales</taxon>
        <taxon>Sphingomonadaceae</taxon>
        <taxon>Sphingobium</taxon>
    </lineage>
</organism>